<name>A0AA38UHJ8_9AGAR</name>
<evidence type="ECO:0000313" key="2">
    <source>
        <dbReference type="EMBL" id="KAJ3842022.1"/>
    </source>
</evidence>
<gene>
    <name evidence="2" type="ORF">F5878DRAFT_426098</name>
</gene>
<dbReference type="Proteomes" id="UP001163846">
    <property type="component" value="Unassembled WGS sequence"/>
</dbReference>
<protein>
    <submittedName>
        <fullName evidence="2">Uncharacterized protein</fullName>
    </submittedName>
</protein>
<sequence>MILSIMVQENRWCPTIPLCSTVNIESRAFVVFDILQFIALALISLTYLFALLSKRPQRMKTWFALMVSSLVYCISYLLLVGHQTGPEPPLGLCLFQAGLIYAAPPVVASAGLAFVVELYLRLTTMMVTFWIAMFTGLSNLGAIQRNSQQMFCHLLDDLPTTVTGILAAVLVVSMILLELYTIYYFWRQRGIFRDLRRRHQSGPIFPFALFVRVGIFTFAGGLGIILIDIMGKSTTAYISTGTMDLLAIIPILIAIVFGTQEDFVQMYNSWKRRGSTKDTYESE</sequence>
<keyword evidence="1" id="KW-0812">Transmembrane</keyword>
<proteinExistence type="predicted"/>
<dbReference type="AlphaFoldDB" id="A0AA38UHJ8"/>
<feature type="transmembrane region" description="Helical" evidence="1">
    <location>
        <begin position="164"/>
        <end position="186"/>
    </location>
</feature>
<dbReference type="EMBL" id="MU806019">
    <property type="protein sequence ID" value="KAJ3842022.1"/>
    <property type="molecule type" value="Genomic_DNA"/>
</dbReference>
<feature type="transmembrane region" description="Helical" evidence="1">
    <location>
        <begin position="207"/>
        <end position="230"/>
    </location>
</feature>
<keyword evidence="1" id="KW-1133">Transmembrane helix</keyword>
<keyword evidence="3" id="KW-1185">Reference proteome</keyword>
<comment type="caution">
    <text evidence="2">The sequence shown here is derived from an EMBL/GenBank/DDBJ whole genome shotgun (WGS) entry which is preliminary data.</text>
</comment>
<keyword evidence="1" id="KW-0472">Membrane</keyword>
<feature type="transmembrane region" description="Helical" evidence="1">
    <location>
        <begin position="236"/>
        <end position="257"/>
    </location>
</feature>
<feature type="transmembrane region" description="Helical" evidence="1">
    <location>
        <begin position="28"/>
        <end position="50"/>
    </location>
</feature>
<reference evidence="2" key="1">
    <citation type="submission" date="2022-08" db="EMBL/GenBank/DDBJ databases">
        <authorList>
            <consortium name="DOE Joint Genome Institute"/>
            <person name="Min B."/>
            <person name="Riley R."/>
            <person name="Sierra-Patev S."/>
            <person name="Naranjo-Ortiz M."/>
            <person name="Looney B."/>
            <person name="Konkel Z."/>
            <person name="Slot J.C."/>
            <person name="Sakamoto Y."/>
            <person name="Steenwyk J.L."/>
            <person name="Rokas A."/>
            <person name="Carro J."/>
            <person name="Camarero S."/>
            <person name="Ferreira P."/>
            <person name="Molpeceres G."/>
            <person name="Ruiz-Duenas F.J."/>
            <person name="Serrano A."/>
            <person name="Henrissat B."/>
            <person name="Drula E."/>
            <person name="Hughes K.W."/>
            <person name="Mata J.L."/>
            <person name="Ishikawa N.K."/>
            <person name="Vargas-Isla R."/>
            <person name="Ushijima S."/>
            <person name="Smith C.A."/>
            <person name="Ahrendt S."/>
            <person name="Andreopoulos W."/>
            <person name="He G."/>
            <person name="Labutti K."/>
            <person name="Lipzen A."/>
            <person name="Ng V."/>
            <person name="Sandor L."/>
            <person name="Barry K."/>
            <person name="Martinez A.T."/>
            <person name="Xiao Y."/>
            <person name="Gibbons J.G."/>
            <person name="Terashima K."/>
            <person name="Hibbett D.S."/>
            <person name="Grigoriev I.V."/>
        </authorList>
    </citation>
    <scope>NUCLEOTIDE SEQUENCE</scope>
    <source>
        <strain evidence="2">TFB9207</strain>
    </source>
</reference>
<evidence type="ECO:0000313" key="3">
    <source>
        <dbReference type="Proteomes" id="UP001163846"/>
    </source>
</evidence>
<accession>A0AA38UHJ8</accession>
<organism evidence="2 3">
    <name type="scientific">Lentinula raphanica</name>
    <dbReference type="NCBI Taxonomy" id="153919"/>
    <lineage>
        <taxon>Eukaryota</taxon>
        <taxon>Fungi</taxon>
        <taxon>Dikarya</taxon>
        <taxon>Basidiomycota</taxon>
        <taxon>Agaricomycotina</taxon>
        <taxon>Agaricomycetes</taxon>
        <taxon>Agaricomycetidae</taxon>
        <taxon>Agaricales</taxon>
        <taxon>Marasmiineae</taxon>
        <taxon>Omphalotaceae</taxon>
        <taxon>Lentinula</taxon>
    </lineage>
</organism>
<feature type="transmembrane region" description="Helical" evidence="1">
    <location>
        <begin position="127"/>
        <end position="144"/>
    </location>
</feature>
<evidence type="ECO:0000256" key="1">
    <source>
        <dbReference type="SAM" id="Phobius"/>
    </source>
</evidence>
<feature type="transmembrane region" description="Helical" evidence="1">
    <location>
        <begin position="62"/>
        <end position="79"/>
    </location>
</feature>
<feature type="transmembrane region" description="Helical" evidence="1">
    <location>
        <begin position="99"/>
        <end position="120"/>
    </location>
</feature>